<evidence type="ECO:0000256" key="6">
    <source>
        <dbReference type="ARBA" id="ARBA00023098"/>
    </source>
</evidence>
<dbReference type="FunFam" id="1.10.1200.10:FF:000005">
    <property type="entry name" value="Nonribosomal peptide synthetase 1"/>
    <property type="match status" value="1"/>
</dbReference>
<evidence type="ECO:0000256" key="2">
    <source>
        <dbReference type="ARBA" id="ARBA00006432"/>
    </source>
</evidence>
<dbReference type="Pfam" id="PF13193">
    <property type="entry name" value="AMP-binding_C"/>
    <property type="match status" value="3"/>
</dbReference>
<feature type="transmembrane region" description="Helical" evidence="9">
    <location>
        <begin position="68"/>
        <end position="86"/>
    </location>
</feature>
<dbReference type="GO" id="GO:0043041">
    <property type="term" value="P:amino acid activation for nonribosomal peptide biosynthetic process"/>
    <property type="evidence" value="ECO:0007669"/>
    <property type="project" value="TreeGrafter"/>
</dbReference>
<dbReference type="InterPro" id="IPR001242">
    <property type="entry name" value="Condensation_dom"/>
</dbReference>
<dbReference type="GO" id="GO:0005829">
    <property type="term" value="C:cytosol"/>
    <property type="evidence" value="ECO:0007669"/>
    <property type="project" value="TreeGrafter"/>
</dbReference>
<dbReference type="PROSITE" id="PS50075">
    <property type="entry name" value="CARRIER"/>
    <property type="match status" value="4"/>
</dbReference>
<dbReference type="FunFam" id="2.30.38.10:FF:000001">
    <property type="entry name" value="Non-ribosomal peptide synthetase PvdI"/>
    <property type="match status" value="2"/>
</dbReference>
<dbReference type="Gene3D" id="3.30.559.10">
    <property type="entry name" value="Chloramphenicol acetyltransferase-like domain"/>
    <property type="match status" value="4"/>
</dbReference>
<evidence type="ECO:0000256" key="8">
    <source>
        <dbReference type="SAM" id="MobiDB-lite"/>
    </source>
</evidence>
<proteinExistence type="inferred from homology"/>
<dbReference type="SUPFAM" id="SSF47336">
    <property type="entry name" value="ACP-like"/>
    <property type="match status" value="4"/>
</dbReference>
<evidence type="ECO:0000256" key="9">
    <source>
        <dbReference type="SAM" id="Phobius"/>
    </source>
</evidence>
<dbReference type="NCBIfam" id="NF003417">
    <property type="entry name" value="PRK04813.1"/>
    <property type="match status" value="4"/>
</dbReference>
<organism evidence="11 12">
    <name type="scientific">Tumebacillus algifaecis</name>
    <dbReference type="NCBI Taxonomy" id="1214604"/>
    <lineage>
        <taxon>Bacteria</taxon>
        <taxon>Bacillati</taxon>
        <taxon>Bacillota</taxon>
        <taxon>Bacilli</taxon>
        <taxon>Bacillales</taxon>
        <taxon>Alicyclobacillaceae</taxon>
        <taxon>Tumebacillus</taxon>
    </lineage>
</organism>
<dbReference type="Gene3D" id="3.40.50.980">
    <property type="match status" value="6"/>
</dbReference>
<dbReference type="Gene3D" id="1.10.1200.10">
    <property type="entry name" value="ACP-like"/>
    <property type="match status" value="4"/>
</dbReference>
<dbReference type="GO" id="GO:0008610">
    <property type="term" value="P:lipid biosynthetic process"/>
    <property type="evidence" value="ECO:0007669"/>
    <property type="project" value="InterPro"/>
</dbReference>
<feature type="domain" description="Carrier" evidence="10">
    <location>
        <begin position="2724"/>
        <end position="2799"/>
    </location>
</feature>
<dbReference type="CDD" id="cd12117">
    <property type="entry name" value="A_NRPS_Srf_like"/>
    <property type="match status" value="1"/>
</dbReference>
<dbReference type="Proteomes" id="UP000214688">
    <property type="component" value="Chromosome"/>
</dbReference>
<evidence type="ECO:0000256" key="5">
    <source>
        <dbReference type="ARBA" id="ARBA00022832"/>
    </source>
</evidence>
<evidence type="ECO:0000313" key="11">
    <source>
        <dbReference type="EMBL" id="ASS75413.1"/>
    </source>
</evidence>
<dbReference type="Gene3D" id="3.40.50.12780">
    <property type="entry name" value="N-terminal domain of ligase-like"/>
    <property type="match status" value="1"/>
</dbReference>
<dbReference type="OrthoDB" id="9765680at2"/>
<dbReference type="FunFam" id="3.40.50.980:FF:000001">
    <property type="entry name" value="Non-ribosomal peptide synthetase"/>
    <property type="match status" value="3"/>
</dbReference>
<dbReference type="FunFam" id="1.10.1200.10:FF:000016">
    <property type="entry name" value="Non-ribosomal peptide synthase"/>
    <property type="match status" value="2"/>
</dbReference>
<dbReference type="FunFam" id="3.30.559.10:FF:000012">
    <property type="entry name" value="Non-ribosomal peptide synthetase"/>
    <property type="match status" value="3"/>
</dbReference>
<keyword evidence="9" id="KW-1133">Transmembrane helix</keyword>
<keyword evidence="6" id="KW-0443">Lipid metabolism</keyword>
<dbReference type="GO" id="GO:0017000">
    <property type="term" value="P:antibiotic biosynthetic process"/>
    <property type="evidence" value="ECO:0007669"/>
    <property type="project" value="UniProtKB-KW"/>
</dbReference>
<evidence type="ECO:0000259" key="10">
    <source>
        <dbReference type="PROSITE" id="PS50075"/>
    </source>
</evidence>
<keyword evidence="9" id="KW-0812">Transmembrane</keyword>
<dbReference type="SMART" id="SM00823">
    <property type="entry name" value="PKS_PP"/>
    <property type="match status" value="4"/>
</dbReference>
<dbReference type="GO" id="GO:0031177">
    <property type="term" value="F:phosphopantetheine binding"/>
    <property type="evidence" value="ECO:0007669"/>
    <property type="project" value="InterPro"/>
</dbReference>
<dbReference type="PANTHER" id="PTHR45527:SF1">
    <property type="entry name" value="FATTY ACID SYNTHASE"/>
    <property type="match status" value="1"/>
</dbReference>
<name>A0A223D1V2_9BACL</name>
<dbReference type="Gene3D" id="2.30.38.10">
    <property type="entry name" value="Luciferase, Domain 3"/>
    <property type="match status" value="3"/>
</dbReference>
<keyword evidence="7" id="KW-0045">Antibiotic biosynthesis</keyword>
<keyword evidence="4" id="KW-0597">Phosphoprotein</keyword>
<feature type="domain" description="Carrier" evidence="10">
    <location>
        <begin position="1671"/>
        <end position="1746"/>
    </location>
</feature>
<dbReference type="CDD" id="cd19531">
    <property type="entry name" value="LCL_NRPS-like"/>
    <property type="match status" value="4"/>
</dbReference>
<dbReference type="Pfam" id="PF23024">
    <property type="entry name" value="AMP-dom_DIP2-like"/>
    <property type="match status" value="1"/>
</dbReference>
<dbReference type="InterPro" id="IPR042099">
    <property type="entry name" value="ANL_N_sf"/>
</dbReference>
<dbReference type="SUPFAM" id="SSF56801">
    <property type="entry name" value="Acetyl-CoA synthetase-like"/>
    <property type="match status" value="4"/>
</dbReference>
<dbReference type="Pfam" id="PF00501">
    <property type="entry name" value="AMP-binding"/>
    <property type="match status" value="4"/>
</dbReference>
<dbReference type="PANTHER" id="PTHR45527">
    <property type="entry name" value="NONRIBOSOMAL PEPTIDE SYNTHETASE"/>
    <property type="match status" value="1"/>
</dbReference>
<accession>A0A223D1V2</accession>
<sequence length="4296" mass="476671">MTVSELLRRRAAEQGERAAYAFVSEDGSDQKMTYGELDRQARQWAALLQQRGATGERALLLYPPGMEYIAAFFGCLYAGVIAVPAYPPRANGNLSRLQAVVQDAQARFALTTSAILRSVETRFGDRRELQELEWLVPMNALDEMEAQYVPPVTSAADLAFLQYTSGSTSLPKGVMLTHGNLLHNLGEIERSFGTSAEDRCVIWLPPYHDMGLIGGILQPLFTGYPVTLMAPVDFIQKPLRWLETISRTKATVSGGPNFAYELCLQKITPEQRDTLDLSSWQIAFTGAEPVRAETLQKFAEFFAPCGFKKEAFYPCYGLAEGTLFVSGGLKGEAPIVRTFDREHLKEHRAVEGDGQEMVSSGRLTGSGQTVLVVDGETALPCAAGSVGEIWVAGPSVARGYWQRSEQTEQAFAARLASGEGPFLRTGDLGFVQDGELYITGRQKDLMIVRGRNIYPQDVEFAVQSAHPAVKNSNGAAFAVDVDGEERVVVVQEIERAFRKAELEAVVRAVRQAVAEEHDLQLYAVLLLKPVSIPKTSSGKVQRHLCQERFLQEALDVVYGSVLGQAEQSVAAAKEMTGQVAQQISCEELCNLPHGEAQAVLTAYLAAKAAEALRLGTQGLDASQPLTSLGMDSIAAVELQHRVEEEFGVALPLVELLDGLTVAGIAEQVLQRIENGADVQELEAKSAASNTIALNKGQRALLYLQRLAPESAAYNIARAARLTGPYEVERLRAAFEALAERHPLLRAFVTEQAGEPVFSVSRADEVSVVVVDASTWSEQELQNQLQTFGDQPFALETEFPLRAMLFLRSAQEAVLLLTVHHLVSDFWSLGVLVKELQALYGGAELPAVSRSFADHVQEEAALLSGTRGRDLREYWIEQLQGKAPVLNLPTDFSRPPELTFVGTAVPFQVSPQLTTALRSLAKEQKVTLHMVFLAAFQVLLHRYTGQDELVVGSPTAGRNGVKNAELIGYFVNPVVQRADFSGRPTFEAFLQQVRRTVLGALAHQEYPYPLVAQELGADRDPSDPPLVQVMFTYQKSHLAELGADFAKFALGDGGTQLPFGDLVMEAVELQQRFVQSDLALSVAETDDGLTGRIEYNTDLFLPETAQRMAEHFTTLLSGLPEAIKRPVATLELLTEAEKNWLLYGLNDKVAPYPHHLTAIDLFDEQADKTPNDAAVIFKGARLSYRELQEQANRLAHHLQEKGVVPGLAVGYFAERDLEWAVAVLAILKAGGIYVPLDPKYPLERLTFMVEDTEPQVMLTTSDLVAKLPAHTSQVVCLDTDQDVIRLASTAPVKSGLTPDDVAYVIFTSGSTGRPKGAQVEHKGMLNHLLAKVDELQVTPADRIAQNSSQCVDISMWQLLTGWMAGAVTHILPDEVAFDPARQLDEMEATQLTVVETVPSLLRAMIDEVTERETPPDLSALRWMIPNGEVLPPELCRKWLAFYPSAWLINAYGPTECSDDVTHHFIKEPPGQEVTNISIGRVIPNMKLYVLDAQMQLVPLGVPGELHIGGIGVGPGYLKNPDRTAQSFIPDHISGKPGARLYKTGDLVRYRPDGLLEFLGRIDNQVKIRGFRIEIGEIETVIAKHPAVVETVVVAREVRPGDKRLAAYLVTKRDATITPSEMRGFVREKLPEHMVPSAFVMLAELPLTANGKINRRALPAPDFSLQDEGEYLAPRTSVEERVASVWADVLDVEKVGVHDQFFMLGGHSLLATQVVARVNKAFGVQVPLRTLFEAPTVAEFSEKLECLLELEAERERLHAIVPISRVGQLPLSSAQQRLWMLEQINPQSAFYNIPHALRLRGPLDVEALKHSLQAIWERHEVLRTTYLEQDGQAVQQVAALVGVEVPLVDLSTLQAEEREATAARLAAEHGQKPFDLAQGPMLRLALLRLTETEHLLLFNVHHIAFDGWSVGLFIEELVALYDASVRREAALLPELPVQYADYAAWQQQRLAEPALVRQLDYWKDKLGGELPVLQLPLDRPRPPVQTHDGAVERFAFDAALTEQLQELSQRHGVTLFMTLLCVYQTMLARYSSQDDILVGTPIAGRGRSETERLIGFFVNTLVMRTDFSGDPTFADMLRRVKETALGAYEHEEVPFERLVEELQPERNRSVAPLFQTMFVLQNAPASELRLQGLVVERVHVETNTAKYDLTLSLEEGEQGLVGEFEYNTRLFDRTTILRMVGHFTTLLHAVLADAEQTISALPLLTIAESQQLLGEWIDQEQEFPAGCIHHLFEAQAKLRPEHPAVQFRDEVLSYRELNARANRLARRLQEQGVGPEIVVGLFMERSHDLIVAMLAVFKAGGAYLPLDPDYPEERLRYMIADATPQLIVTMTKNRDAMPDAGTPLFVLDEEATVQDLAQADASNLVSEVKADNLAYMIYTSGSTGRPKGVLIEHSGVVNLVSDPTHLFDTDSRVLQFISINFDASVHEIFTTLSVGATLVIAHEEVRMPGWELVQFLQEQKITHLDLGPSVLTAIPEADFPFLRVVTTGGEAVMPEVIMRWSKGRVLQNQYGPTETTVSATNARYQNVTELLVTDIGRPLRNKKAYILDRNLRPVPIGVQGELFIGGVGLARGYLNRPDLTAEKFLPNPFAEGERLYRTGDLGRWLPNGRIEYLGRTDDQVKLRGFRIELGEIEMVLSKHPAVSETVVIVVENEKGIKSLAAYVVSKPDQEVTSAEVRGYLKETLPEHMIPAAFVFLEAMPVNRNGKIDRHALPKPENLIAEAMLLAPRNAAEAKVAAVFAEVLGQQAVGVEENFFEIGGHSLLATQVISRLQNAFSKEIPLRTLFQAPTVAELAQVLSEQPSREQAPPITRVSRTEGLPLSFAQQRLWVLDQLAPGTALYNMPGTVRLQGELNRIALTRSLQTIVDRHEALRTSFPAVNGLATQVIADSQMVEAAFADVQQLSDAEVFRLVRDEMETPFDLTTGPLVRFRLFQTAEQDHLLVLNMHHIVTDGWSMGIFVREFAALYESFVTGGDPALPELPVHYADYAVWQRNWLDSGVLEGQLDYWRTALDSLPVLQLPTDRPRPHMQTHAGATERFTLSENLTSKLHAISQQHDVTLYMTLLGAFQMLLMRWSGQEDIAVGSPIAGRNQLATENLIGFFVNTLVLRTDLSGAPSFVELLERVRSTALSAYEHQDVPFEKLVEELQPERDLSRPPLVQAMFAMQNAPFTRAELPGLQLMPVEIEETFAKFDLTLSMEEVDGKLTGTVEYATDLYDRETVRRLIGHFETLLVAISDHPEQLITNLPMLTIAERDQLLSGWNDTRSDYPNQCIHQLFVAQAAATPDAIALTFQGQHMTYRELDERSNRLARYLQQQGVSARDLVGLACERSFAMITAMLAVLKAGGSLVALDPSYPQERLSYLMQDSGVRVLLTQAHLVAKLPSHEARVILLDADAARFEAESADQLACTLSPDDVLHVIYTSGSTGQPKGVMVSHRGLVRLFKNNPTVDYHEGETTLQFSSISFDAAGMEIWGSLLNGMRLVIFPPYLPSLEELGEVIRNEQVGLLFLTTALFHQLLDERIDDLRNVKQFIIGGEAMSAAHANKVRTQLPTTRLTNLYGPTEGSIYATAYQVHEANRELQVVPIGQAVANAQVYVLDANGQLLPVGVPGELYIGGDGVALGYLNQPEMTAERFLPHPFSEKPEDRLYRTGDLVRRLADGNLEFLGRLDHQVKIRGFRIELSEIESILGQNARVLDSIVIALDGKLVAYVVTDPNEELTASDLRAALKARVPSYMVPSAFVFLNALPLTQNGKVDRRALPTPDWSSFGGEGEYQPPRNEREQRVVEIWQDVLKLEQVSIFDSFFELGGHSLLATRAISRVNEAFHLQLPLRVLFEAPSAAALAESIAEVLAAGDDVSALPMVPIDRSGKLVTAFNQERVWYLDRMDPGTPAYNVPTAMRLTGPLDIDSLEKSFNEIVRRHESLRTVFGEEAGSVYQRILPNRHWPIAFHDLRNLSAELQEAEVKRLLSQEAQTNFDLTTGPLFSTALLQVGEEDYIWSLTIHHIITDGWSMGVFSKELAVLYTAYSTGQESPLPELDIQFADYSAWLRNWLQGDVLEAKLQYWEHQLGGSASQQYPTDLPRPEQSSKRGKTLNFELSSELTNRINELSARQGVTLFMTLMSAYQLLLSRLSGQNDIVVGSPVANRYRQETEEMIGYFIGNVPMRGDLSGDPTVSELLQRIRRSTLGAYEHQMVPQFLISQRLQSKSALYNALFILQNMPLQQPDLPGVATSVLSPEMEVAKFDLTITMIESDGRLQGFLEFSTDLYLLATAQRLIEQYQSILVAFVTDSEQSISEIQLP</sequence>
<dbReference type="CDD" id="cd05930">
    <property type="entry name" value="A_NRPS"/>
    <property type="match status" value="2"/>
</dbReference>
<dbReference type="InterPro" id="IPR025110">
    <property type="entry name" value="AMP-bd_C"/>
</dbReference>
<dbReference type="InterPro" id="IPR000873">
    <property type="entry name" value="AMP-dep_synth/lig_dom"/>
</dbReference>
<dbReference type="InterPro" id="IPR020845">
    <property type="entry name" value="AMP-binding_CS"/>
</dbReference>
<dbReference type="InterPro" id="IPR009081">
    <property type="entry name" value="PP-bd_ACP"/>
</dbReference>
<dbReference type="Pfam" id="PF00550">
    <property type="entry name" value="PP-binding"/>
    <property type="match status" value="4"/>
</dbReference>
<keyword evidence="3" id="KW-0596">Phosphopantetheine</keyword>
<dbReference type="InterPro" id="IPR040097">
    <property type="entry name" value="FAAL/FAAC"/>
</dbReference>
<dbReference type="GO" id="GO:0072330">
    <property type="term" value="P:monocarboxylic acid biosynthetic process"/>
    <property type="evidence" value="ECO:0007669"/>
    <property type="project" value="UniProtKB-ARBA"/>
</dbReference>
<dbReference type="InterPro" id="IPR010071">
    <property type="entry name" value="AA_adenyl_dom"/>
</dbReference>
<dbReference type="InterPro" id="IPR006162">
    <property type="entry name" value="Ppantetheine_attach_site"/>
</dbReference>
<dbReference type="FunFam" id="3.30.300.30:FF:000015">
    <property type="entry name" value="Nonribosomal peptide synthase SidD"/>
    <property type="match status" value="1"/>
</dbReference>
<dbReference type="Gene3D" id="3.30.300.30">
    <property type="match status" value="4"/>
</dbReference>
<evidence type="ECO:0000256" key="1">
    <source>
        <dbReference type="ARBA" id="ARBA00001957"/>
    </source>
</evidence>
<dbReference type="GO" id="GO:0071766">
    <property type="term" value="P:Actinobacterium-type cell wall biogenesis"/>
    <property type="evidence" value="ECO:0007669"/>
    <property type="project" value="UniProtKB-ARBA"/>
</dbReference>
<keyword evidence="12" id="KW-1185">Reference proteome</keyword>
<keyword evidence="9" id="KW-0472">Membrane</keyword>
<dbReference type="InterPro" id="IPR045851">
    <property type="entry name" value="AMP-bd_C_sf"/>
</dbReference>
<dbReference type="InterPro" id="IPR020806">
    <property type="entry name" value="PKS_PP-bd"/>
</dbReference>
<feature type="domain" description="Carrier" evidence="10">
    <location>
        <begin position="595"/>
        <end position="672"/>
    </location>
</feature>
<feature type="region of interest" description="Disordered" evidence="8">
    <location>
        <begin position="3756"/>
        <end position="3775"/>
    </location>
</feature>
<dbReference type="PROSITE" id="PS00455">
    <property type="entry name" value="AMP_BINDING"/>
    <property type="match status" value="4"/>
</dbReference>
<evidence type="ECO:0000256" key="4">
    <source>
        <dbReference type="ARBA" id="ARBA00022553"/>
    </source>
</evidence>
<protein>
    <recommendedName>
        <fullName evidence="10">Carrier domain-containing protein</fullName>
    </recommendedName>
</protein>
<dbReference type="InterPro" id="IPR023213">
    <property type="entry name" value="CAT-like_dom_sf"/>
</dbReference>
<evidence type="ECO:0000256" key="3">
    <source>
        <dbReference type="ARBA" id="ARBA00022450"/>
    </source>
</evidence>
<dbReference type="GO" id="GO:0003824">
    <property type="term" value="F:catalytic activity"/>
    <property type="evidence" value="ECO:0007669"/>
    <property type="project" value="InterPro"/>
</dbReference>
<gene>
    <name evidence="11" type="ORF">CIG75_10705</name>
</gene>
<dbReference type="EMBL" id="CP022657">
    <property type="protein sequence ID" value="ASS75413.1"/>
    <property type="molecule type" value="Genomic_DNA"/>
</dbReference>
<dbReference type="InterPro" id="IPR036736">
    <property type="entry name" value="ACP-like_sf"/>
</dbReference>
<dbReference type="RefSeq" id="WP_094236661.1">
    <property type="nucleotide sequence ID" value="NZ_CP022657.1"/>
</dbReference>
<evidence type="ECO:0000313" key="12">
    <source>
        <dbReference type="Proteomes" id="UP000214688"/>
    </source>
</evidence>
<comment type="cofactor">
    <cofactor evidence="1">
        <name>pantetheine 4'-phosphate</name>
        <dbReference type="ChEBI" id="CHEBI:47942"/>
    </cofactor>
</comment>
<dbReference type="KEGG" id="tab:CIG75_10705"/>
<comment type="similarity">
    <text evidence="2">Belongs to the ATP-dependent AMP-binding enzyme family.</text>
</comment>
<dbReference type="Pfam" id="PF00668">
    <property type="entry name" value="Condensation"/>
    <property type="match status" value="4"/>
</dbReference>
<dbReference type="FunFam" id="3.40.50.12780:FF:000013">
    <property type="entry name" value="Long-chain-fatty-acid--AMP ligase FadD32"/>
    <property type="match status" value="1"/>
</dbReference>
<dbReference type="CDD" id="cd05931">
    <property type="entry name" value="FAAL"/>
    <property type="match status" value="1"/>
</dbReference>
<dbReference type="GO" id="GO:0006631">
    <property type="term" value="P:fatty acid metabolic process"/>
    <property type="evidence" value="ECO:0007669"/>
    <property type="project" value="UniProtKB-KW"/>
</dbReference>
<feature type="domain" description="Carrier" evidence="10">
    <location>
        <begin position="3772"/>
        <end position="3847"/>
    </location>
</feature>
<evidence type="ECO:0000256" key="7">
    <source>
        <dbReference type="ARBA" id="ARBA00023194"/>
    </source>
</evidence>
<dbReference type="NCBIfam" id="TIGR01733">
    <property type="entry name" value="AA-adenyl-dom"/>
    <property type="match status" value="3"/>
</dbReference>
<dbReference type="PROSITE" id="PS00012">
    <property type="entry name" value="PHOSPHOPANTETHEINE"/>
    <property type="match status" value="3"/>
</dbReference>
<dbReference type="Gene3D" id="3.30.559.30">
    <property type="entry name" value="Nonribosomal peptide synthetase, condensation domain"/>
    <property type="match status" value="4"/>
</dbReference>
<keyword evidence="5" id="KW-0276">Fatty acid metabolism</keyword>
<dbReference type="FunFam" id="3.30.559.30:FF:000001">
    <property type="entry name" value="Non-ribosomal peptide synthetase"/>
    <property type="match status" value="2"/>
</dbReference>
<reference evidence="11 12" key="1">
    <citation type="journal article" date="2015" name="Int. J. Syst. Evol. Microbiol.">
        <title>Tumebacillus algifaecis sp. nov., isolated from decomposing algal scum.</title>
        <authorList>
            <person name="Wu Y.F."/>
            <person name="Zhang B."/>
            <person name="Xing P."/>
            <person name="Wu Q.L."/>
            <person name="Liu S.J."/>
        </authorList>
    </citation>
    <scope>NUCLEOTIDE SEQUENCE [LARGE SCALE GENOMIC DNA]</scope>
    <source>
        <strain evidence="11 12">THMBR28</strain>
    </source>
</reference>
<dbReference type="GO" id="GO:0044550">
    <property type="term" value="P:secondary metabolite biosynthetic process"/>
    <property type="evidence" value="ECO:0007669"/>
    <property type="project" value="UniProtKB-ARBA"/>
</dbReference>
<dbReference type="SUPFAM" id="SSF52777">
    <property type="entry name" value="CoA-dependent acyltransferases"/>
    <property type="match status" value="8"/>
</dbReference>
<dbReference type="FunFam" id="3.30.300.30:FF:000010">
    <property type="entry name" value="Enterobactin synthetase component F"/>
    <property type="match status" value="2"/>
</dbReference>
<dbReference type="FunFam" id="3.40.50.12780:FF:000012">
    <property type="entry name" value="Non-ribosomal peptide synthetase"/>
    <property type="match status" value="3"/>
</dbReference>